<evidence type="ECO:0000313" key="1">
    <source>
        <dbReference type="EMBL" id="GGM60390.1"/>
    </source>
</evidence>
<reference evidence="2" key="1">
    <citation type="journal article" date="2019" name="Int. J. Syst. Evol. Microbiol.">
        <title>The Global Catalogue of Microorganisms (GCM) 10K type strain sequencing project: providing services to taxonomists for standard genome sequencing and annotation.</title>
        <authorList>
            <consortium name="The Broad Institute Genomics Platform"/>
            <consortium name="The Broad Institute Genome Sequencing Center for Infectious Disease"/>
            <person name="Wu L."/>
            <person name="Ma J."/>
        </authorList>
    </citation>
    <scope>NUCLEOTIDE SEQUENCE [LARGE SCALE GENOMIC DNA]</scope>
    <source>
        <strain evidence="2">JCM 31047</strain>
    </source>
</reference>
<accession>A0A8H9GSX5</accession>
<dbReference type="AlphaFoldDB" id="A0A8H9GSX5"/>
<gene>
    <name evidence="1" type="ORF">GCM10008956_40080</name>
</gene>
<proteinExistence type="predicted"/>
<protein>
    <submittedName>
        <fullName evidence="1">Uncharacterized protein</fullName>
    </submittedName>
</protein>
<keyword evidence="2" id="KW-1185">Reference proteome</keyword>
<organism evidence="1 2">
    <name type="scientific">Deinococcus arenae</name>
    <dbReference type="NCBI Taxonomy" id="1452751"/>
    <lineage>
        <taxon>Bacteria</taxon>
        <taxon>Thermotogati</taxon>
        <taxon>Deinococcota</taxon>
        <taxon>Deinococci</taxon>
        <taxon>Deinococcales</taxon>
        <taxon>Deinococcaceae</taxon>
        <taxon>Deinococcus</taxon>
    </lineage>
</organism>
<comment type="caution">
    <text evidence="1">The sequence shown here is derived from an EMBL/GenBank/DDBJ whole genome shotgun (WGS) entry which is preliminary data.</text>
</comment>
<dbReference type="EMBL" id="BMQG01000037">
    <property type="protein sequence ID" value="GGM60390.1"/>
    <property type="molecule type" value="Genomic_DNA"/>
</dbReference>
<sequence length="60" mass="6493">MGSRARRRLVERGQSLLRTGGHRDADSQDSVNLLMGTSDHWPDGCDAVAALSAMDLPGER</sequence>
<name>A0A8H9GSX5_9DEIO</name>
<evidence type="ECO:0000313" key="2">
    <source>
        <dbReference type="Proteomes" id="UP000600547"/>
    </source>
</evidence>
<dbReference type="Proteomes" id="UP000600547">
    <property type="component" value="Unassembled WGS sequence"/>
</dbReference>